<reference evidence="1 2" key="1">
    <citation type="submission" date="2017-10" db="EMBL/GenBank/DDBJ databases">
        <title>Frigbacter circumglobatus gen. nov. sp. nov., isolated from sediment cultured in situ.</title>
        <authorList>
            <person name="Zhao Z."/>
        </authorList>
    </citation>
    <scope>NUCLEOTIDE SEQUENCE [LARGE SCALE GENOMIC DNA]</scope>
    <source>
        <strain evidence="1 2">ZYL</strain>
    </source>
</reference>
<dbReference type="EMBL" id="PDEM01000009">
    <property type="protein sequence ID" value="PHZ85790.1"/>
    <property type="molecule type" value="Genomic_DNA"/>
</dbReference>
<proteinExistence type="predicted"/>
<protein>
    <recommendedName>
        <fullName evidence="3">Host attachment protein</fullName>
    </recommendedName>
</protein>
<gene>
    <name evidence="1" type="ORF">CRD36_03675</name>
</gene>
<dbReference type="OrthoDB" id="9812459at2"/>
<dbReference type="InterPro" id="IPR019291">
    <property type="entry name" value="Host_attachment_protein"/>
</dbReference>
<evidence type="ECO:0000313" key="2">
    <source>
        <dbReference type="Proteomes" id="UP000229730"/>
    </source>
</evidence>
<comment type="caution">
    <text evidence="1">The sequence shown here is derived from an EMBL/GenBank/DDBJ whole genome shotgun (WGS) entry which is preliminary data.</text>
</comment>
<dbReference type="Proteomes" id="UP000229730">
    <property type="component" value="Unassembled WGS sequence"/>
</dbReference>
<organism evidence="1 2">
    <name type="scientific">Paremcibacter congregatus</name>
    <dbReference type="NCBI Taxonomy" id="2043170"/>
    <lineage>
        <taxon>Bacteria</taxon>
        <taxon>Pseudomonadati</taxon>
        <taxon>Pseudomonadota</taxon>
        <taxon>Alphaproteobacteria</taxon>
        <taxon>Emcibacterales</taxon>
        <taxon>Emcibacteraceae</taxon>
        <taxon>Paremcibacter</taxon>
    </lineage>
</organism>
<dbReference type="InParanoid" id="A0A2G4YU73"/>
<accession>A0A2G4YU73</accession>
<evidence type="ECO:0000313" key="1">
    <source>
        <dbReference type="EMBL" id="PHZ85790.1"/>
    </source>
</evidence>
<keyword evidence="2" id="KW-1185">Reference proteome</keyword>
<evidence type="ECO:0008006" key="3">
    <source>
        <dbReference type="Google" id="ProtNLM"/>
    </source>
</evidence>
<sequence length="161" mass="18678">MIRRKWGNMAMSSKFKKCWVGVMDGGYARFYRYERANRKLILLYERDVEALQNLAEKMAEPSAGRVFDRFGQGRHVVERRNMAEEKIERKFVKDLIDELEKAAGQGKFEHLALIAAPRALGYVREYMGDSLKDTIIGEFPLDLVHVPLKDLEEQVDDLLNP</sequence>
<dbReference type="AlphaFoldDB" id="A0A2G4YU73"/>
<name>A0A2G4YU73_9PROT</name>
<dbReference type="Pfam" id="PF10116">
    <property type="entry name" value="Host_attach"/>
    <property type="match status" value="1"/>
</dbReference>